<reference evidence="5" key="2">
    <citation type="submission" date="2016-11" db="EMBL/GenBank/DDBJ databases">
        <authorList>
            <person name="Varghese N."/>
            <person name="Submissions S."/>
        </authorList>
    </citation>
    <scope>NUCLEOTIDE SEQUENCE [LARGE SCALE GENOMIC DNA]</scope>
    <source>
        <strain evidence="5">DX253</strain>
    </source>
</reference>
<dbReference type="SUPFAM" id="SSF53335">
    <property type="entry name" value="S-adenosyl-L-methionine-dependent methyltransferases"/>
    <property type="match status" value="1"/>
</dbReference>
<dbReference type="eggNOG" id="arCOG04347">
    <property type="taxonomic scope" value="Archaea"/>
</dbReference>
<sequence>MMDWERFYDRANYDRCAYIGGERMADLVERFFEREGTPEEFASVGCGPGVVPFLLAERHPDIEVFGFDISETVVRDNAEKATEEKLDNLHFAVDSLPDLDTDRRFDVVYSVATLYFVEEPRRAIESLYSHVSEGGHLILNYPNEESRKTFDREFEGRKRESFELVLSGANVISEEVVREVTGVDTRNYWKLVDAEAEGFVDAATPCVVVEK</sequence>
<evidence type="ECO:0000259" key="1">
    <source>
        <dbReference type="Pfam" id="PF13847"/>
    </source>
</evidence>
<dbReference type="Proteomes" id="UP000184203">
    <property type="component" value="Unassembled WGS sequence"/>
</dbReference>
<dbReference type="Gene3D" id="3.40.50.150">
    <property type="entry name" value="Vaccinia Virus protein VP39"/>
    <property type="match status" value="1"/>
</dbReference>
<dbReference type="AlphaFoldDB" id="E7QXZ0"/>
<keyword evidence="2" id="KW-0808">Transferase</keyword>
<reference evidence="3" key="3">
    <citation type="submission" date="2016-11" db="EMBL/GenBank/DDBJ databases">
        <authorList>
            <person name="Jaros S."/>
            <person name="Januszkiewicz K."/>
            <person name="Wedrychowicz H."/>
        </authorList>
    </citation>
    <scope>NUCLEOTIDE SEQUENCE [LARGE SCALE GENOMIC DNA]</scope>
    <source>
        <strain evidence="3">DX253</strain>
    </source>
</reference>
<evidence type="ECO:0000313" key="4">
    <source>
        <dbReference type="Proteomes" id="UP000003751"/>
    </source>
</evidence>
<reference evidence="2 4" key="1">
    <citation type="journal article" date="2014" name="ISME J.">
        <title>Trehalose/2-sulfotrehalose biosynthesis and glycine-betaine uptake are widely spread mechanisms for osmoadaptation in the Halobacteriales.</title>
        <authorList>
            <person name="Youssef N.H."/>
            <person name="Savage-Ashlock K.N."/>
            <person name="McCully A.L."/>
            <person name="Luedtke B."/>
            <person name="Shaw E.I."/>
            <person name="Hoff W.D."/>
            <person name="Elshahed M.S."/>
        </authorList>
    </citation>
    <scope>NUCLEOTIDE SEQUENCE [LARGE SCALE GENOMIC DNA]</scope>
    <source>
        <strain evidence="2 4">DX253</strain>
    </source>
</reference>
<feature type="domain" description="Methyltransferase" evidence="1">
    <location>
        <begin position="44"/>
        <end position="146"/>
    </location>
</feature>
<dbReference type="RefSeq" id="WP_007982301.1">
    <property type="nucleotide sequence ID" value="NZ_AEMG01000022.1"/>
</dbReference>
<dbReference type="OrthoDB" id="147504at2157"/>
<protein>
    <submittedName>
        <fullName evidence="2 3">Methyltransferase</fullName>
    </submittedName>
</protein>
<dbReference type="PATRIC" id="fig|797209.4.peg.3606"/>
<dbReference type="GO" id="GO:0032259">
    <property type="term" value="P:methylation"/>
    <property type="evidence" value="ECO:0007669"/>
    <property type="project" value="UniProtKB-KW"/>
</dbReference>
<dbReference type="EMBL" id="FRAN01000008">
    <property type="protein sequence ID" value="SHL55299.1"/>
    <property type="molecule type" value="Genomic_DNA"/>
</dbReference>
<dbReference type="EMBL" id="AEMG01000022">
    <property type="protein sequence ID" value="EFW90691.1"/>
    <property type="molecule type" value="Genomic_DNA"/>
</dbReference>
<dbReference type="InterPro" id="IPR025714">
    <property type="entry name" value="Methyltranfer_dom"/>
</dbReference>
<dbReference type="Pfam" id="PF13847">
    <property type="entry name" value="Methyltransf_31"/>
    <property type="match status" value="1"/>
</dbReference>
<dbReference type="Proteomes" id="UP000003751">
    <property type="component" value="Unassembled WGS sequence"/>
</dbReference>
<evidence type="ECO:0000313" key="2">
    <source>
        <dbReference type="EMBL" id="EFW90691.1"/>
    </source>
</evidence>
<dbReference type="PANTHER" id="PTHR43861">
    <property type="entry name" value="TRANS-ACONITATE 2-METHYLTRANSFERASE-RELATED"/>
    <property type="match status" value="1"/>
</dbReference>
<gene>
    <name evidence="3" type="ORF">SAMN05444342_4079</name>
    <name evidence="2" type="ORF">ZOD2009_18395</name>
</gene>
<name>E7QXZ0_HALPU</name>
<evidence type="ECO:0000313" key="5">
    <source>
        <dbReference type="Proteomes" id="UP000184203"/>
    </source>
</evidence>
<accession>E7QXZ0</accession>
<evidence type="ECO:0000313" key="3">
    <source>
        <dbReference type="EMBL" id="SHL55299.1"/>
    </source>
</evidence>
<dbReference type="CDD" id="cd02440">
    <property type="entry name" value="AdoMet_MTases"/>
    <property type="match status" value="1"/>
</dbReference>
<organism evidence="2 4">
    <name type="scientific">Haladaptatus paucihalophilus DX253</name>
    <dbReference type="NCBI Taxonomy" id="797209"/>
    <lineage>
        <taxon>Archaea</taxon>
        <taxon>Methanobacteriati</taxon>
        <taxon>Methanobacteriota</taxon>
        <taxon>Stenosarchaea group</taxon>
        <taxon>Halobacteria</taxon>
        <taxon>Halobacteriales</taxon>
        <taxon>Haladaptataceae</taxon>
        <taxon>Haladaptatus</taxon>
    </lineage>
</organism>
<dbReference type="STRING" id="797209.GCA_000376445_02317"/>
<dbReference type="GO" id="GO:0008168">
    <property type="term" value="F:methyltransferase activity"/>
    <property type="evidence" value="ECO:0007669"/>
    <property type="project" value="UniProtKB-KW"/>
</dbReference>
<keyword evidence="2" id="KW-0489">Methyltransferase</keyword>
<keyword evidence="5" id="KW-1185">Reference proteome</keyword>
<proteinExistence type="predicted"/>
<dbReference type="InterPro" id="IPR029063">
    <property type="entry name" value="SAM-dependent_MTases_sf"/>
</dbReference>